<sequence>MDWAKQGEGLRLLRDALPPHVSHPRKFDLLIIDEAHNVAPTVGRYAVESLRTRLVRLAAPHFQHKLFLTATPHDGYTESFTALLELLDDQRFARNVLPSDPQLARVMVRRLKSDLVDANGKRIYPERRLEALPVEYSEDERDARRQLEAYIKSRESGADGGRAVDHFVHQLLRKRLSSSPATGLTAAWMAASSWGVRSTMVGRSRAKRVQKPWQPLEQNHTDGRRRFETTGSRQPKPRVGRRQTAQSAPRGCHARRRAAAVSVMTGLHHAALRLEPSRAWVTRARMA</sequence>
<keyword evidence="2" id="KW-0378">Hydrolase</keyword>
<name>A4TYF6_9PROT</name>
<feature type="region of interest" description="Disordered" evidence="1">
    <location>
        <begin position="205"/>
        <end position="255"/>
    </location>
</feature>
<keyword evidence="2" id="KW-0067">ATP-binding</keyword>
<organism evidence="2">
    <name type="scientific">Magnetospirillum gryphiswaldense</name>
    <dbReference type="NCBI Taxonomy" id="55518"/>
    <lineage>
        <taxon>Bacteria</taxon>
        <taxon>Pseudomonadati</taxon>
        <taxon>Pseudomonadota</taxon>
        <taxon>Alphaproteobacteria</taxon>
        <taxon>Rhodospirillales</taxon>
        <taxon>Rhodospirillaceae</taxon>
        <taxon>Magnetospirillum</taxon>
    </lineage>
</organism>
<keyword evidence="2" id="KW-0347">Helicase</keyword>
<dbReference type="SUPFAM" id="SSF52540">
    <property type="entry name" value="P-loop containing nucleoside triphosphate hydrolases"/>
    <property type="match status" value="1"/>
</dbReference>
<protein>
    <submittedName>
        <fullName evidence="2">SNF2 related domain:DEAD/DEAH box helicase:Helicase, C-terminal</fullName>
    </submittedName>
</protein>
<keyword evidence="2" id="KW-0547">Nucleotide-binding</keyword>
<dbReference type="InterPro" id="IPR027417">
    <property type="entry name" value="P-loop_NTPase"/>
</dbReference>
<dbReference type="InterPro" id="IPR038718">
    <property type="entry name" value="SNF2-like_sf"/>
</dbReference>
<evidence type="ECO:0000313" key="2">
    <source>
        <dbReference type="EMBL" id="CAM75663.1"/>
    </source>
</evidence>
<dbReference type="Gene3D" id="3.40.50.10810">
    <property type="entry name" value="Tandem AAA-ATPase domain"/>
    <property type="match status" value="1"/>
</dbReference>
<accession>A4TYF6</accession>
<dbReference type="EMBL" id="CU459003">
    <property type="protein sequence ID" value="CAM75663.1"/>
    <property type="molecule type" value="Genomic_DNA"/>
</dbReference>
<feature type="compositionally biased region" description="Basic and acidic residues" evidence="1">
    <location>
        <begin position="219"/>
        <end position="228"/>
    </location>
</feature>
<dbReference type="GO" id="GO:0004386">
    <property type="term" value="F:helicase activity"/>
    <property type="evidence" value="ECO:0007669"/>
    <property type="project" value="UniProtKB-KW"/>
</dbReference>
<dbReference type="AlphaFoldDB" id="A4TYF6"/>
<evidence type="ECO:0000256" key="1">
    <source>
        <dbReference type="SAM" id="MobiDB-lite"/>
    </source>
</evidence>
<gene>
    <name evidence="2" type="ORF">MGR_3387</name>
</gene>
<reference evidence="2" key="1">
    <citation type="journal article" date="2007" name="J. Bacteriol.">
        <title>Comparative genome analysis of four magnetotactic bacteria reveals a complex set of group-specific genes implicated in magnetosome biomineralization and function.</title>
        <authorList>
            <person name="Richter M."/>
            <person name="Kube M."/>
            <person name="Bazylinski D.A."/>
            <person name="Lombardot T."/>
            <person name="Gloeckner F.O."/>
            <person name="Reinhardt R."/>
            <person name="Schueler D."/>
        </authorList>
    </citation>
    <scope>NUCLEOTIDE SEQUENCE</scope>
    <source>
        <strain evidence="2">MSR-1</strain>
    </source>
</reference>
<proteinExistence type="predicted"/>